<feature type="region of interest" description="Disordered" evidence="1">
    <location>
        <begin position="795"/>
        <end position="827"/>
    </location>
</feature>
<dbReference type="Gene3D" id="1.10.8.60">
    <property type="match status" value="1"/>
</dbReference>
<dbReference type="PANTHER" id="PTHR14690:SF0">
    <property type="entry name" value="IQ MOTIF CONTAINING WITH AAA DOMAIN 1"/>
    <property type="match status" value="1"/>
</dbReference>
<name>A0A6P7S742_9MOLL</name>
<feature type="domain" description="ATPase AAA-type core" evidence="2">
    <location>
        <begin position="566"/>
        <end position="677"/>
    </location>
</feature>
<feature type="compositionally biased region" description="Basic residues" evidence="1">
    <location>
        <begin position="364"/>
        <end position="374"/>
    </location>
</feature>
<dbReference type="SUPFAM" id="SSF52540">
    <property type="entry name" value="P-loop containing nucleoside triphosphate hydrolases"/>
    <property type="match status" value="1"/>
</dbReference>
<dbReference type="GO" id="GO:0005524">
    <property type="term" value="F:ATP binding"/>
    <property type="evidence" value="ECO:0007669"/>
    <property type="project" value="InterPro"/>
</dbReference>
<dbReference type="KEGG" id="osn:115209679"/>
<feature type="region of interest" description="Disordered" evidence="1">
    <location>
        <begin position="455"/>
        <end position="486"/>
    </location>
</feature>
<dbReference type="PANTHER" id="PTHR14690">
    <property type="entry name" value="IQ MOTIF CONTAINING WITH AAA DOMAIN 1"/>
    <property type="match status" value="1"/>
</dbReference>
<keyword evidence="3" id="KW-1185">Reference proteome</keyword>
<dbReference type="RefSeq" id="XP_029634015.1">
    <property type="nucleotide sequence ID" value="XM_029778155.2"/>
</dbReference>
<gene>
    <name evidence="4" type="primary">LOC115209679</name>
</gene>
<feature type="compositionally biased region" description="Basic and acidic residues" evidence="1">
    <location>
        <begin position="345"/>
        <end position="363"/>
    </location>
</feature>
<protein>
    <submittedName>
        <fullName evidence="4">Dynein regulatory complex protein 11-like isoform X1</fullName>
    </submittedName>
</protein>
<dbReference type="Gene3D" id="3.40.50.300">
    <property type="entry name" value="P-loop containing nucleotide triphosphate hydrolases"/>
    <property type="match status" value="1"/>
</dbReference>
<dbReference type="Proteomes" id="UP000515154">
    <property type="component" value="Linkage group LG3"/>
</dbReference>
<accession>A0A6P7S742</accession>
<dbReference type="PROSITE" id="PS50096">
    <property type="entry name" value="IQ"/>
    <property type="match status" value="1"/>
</dbReference>
<feature type="region of interest" description="Disordered" evidence="1">
    <location>
        <begin position="345"/>
        <end position="376"/>
    </location>
</feature>
<dbReference type="AlphaFoldDB" id="A0A6P7S742"/>
<evidence type="ECO:0000313" key="4">
    <source>
        <dbReference type="RefSeq" id="XP_029634015.1"/>
    </source>
</evidence>
<dbReference type="Pfam" id="PF00004">
    <property type="entry name" value="AAA"/>
    <property type="match status" value="1"/>
</dbReference>
<dbReference type="GO" id="GO:0016887">
    <property type="term" value="F:ATP hydrolysis activity"/>
    <property type="evidence" value="ECO:0007669"/>
    <property type="project" value="InterPro"/>
</dbReference>
<dbReference type="InterPro" id="IPR027417">
    <property type="entry name" value="P-loop_NTPase"/>
</dbReference>
<reference evidence="4" key="1">
    <citation type="submission" date="2025-08" db="UniProtKB">
        <authorList>
            <consortium name="RefSeq"/>
        </authorList>
    </citation>
    <scope>IDENTIFICATION</scope>
</reference>
<evidence type="ECO:0000259" key="2">
    <source>
        <dbReference type="Pfam" id="PF00004"/>
    </source>
</evidence>
<dbReference type="InterPro" id="IPR052267">
    <property type="entry name" value="N-DRC_Component"/>
</dbReference>
<organism evidence="3 4">
    <name type="scientific">Octopus sinensis</name>
    <name type="common">East Asian common octopus</name>
    <dbReference type="NCBI Taxonomy" id="2607531"/>
    <lineage>
        <taxon>Eukaryota</taxon>
        <taxon>Metazoa</taxon>
        <taxon>Spiralia</taxon>
        <taxon>Lophotrochozoa</taxon>
        <taxon>Mollusca</taxon>
        <taxon>Cephalopoda</taxon>
        <taxon>Coleoidea</taxon>
        <taxon>Octopodiformes</taxon>
        <taxon>Octopoda</taxon>
        <taxon>Incirrata</taxon>
        <taxon>Octopodidae</taxon>
        <taxon>Octopus</taxon>
    </lineage>
</organism>
<feature type="compositionally biased region" description="Basic and acidic residues" evidence="1">
    <location>
        <begin position="801"/>
        <end position="816"/>
    </location>
</feature>
<dbReference type="InterPro" id="IPR003959">
    <property type="entry name" value="ATPase_AAA_core"/>
</dbReference>
<proteinExistence type="predicted"/>
<evidence type="ECO:0000256" key="1">
    <source>
        <dbReference type="SAM" id="MobiDB-lite"/>
    </source>
</evidence>
<feature type="compositionally biased region" description="Basic residues" evidence="1">
    <location>
        <begin position="459"/>
        <end position="480"/>
    </location>
</feature>
<sequence>MSHSCYNKLWTETQGNIKDMLFYEMPLELPKPEKDRKIAFQQLATMYVKYIKIYKNLELCYDQIVQPQKRQLLRQVLDATIGRILELKNEMVNLEFSEFHYFDDILADYKLTPHDIELPIPKYFLLERKRILKDREGLLDSILTKLGIKVLDKKDMIQLTFEEAVHIIQMNERARQGRLRAKFMKEIRLQEEREKRAEIRGVPAMSRLLAALLIQKVWKGFLQRKRTEIERNVELEFLGMTPPPLPNIPGNTAVASALNTMEKRRAIQEVHEEEYRQALVSVKERIQDVEGSDMKERMQDQIRQWFIECRDASGKFPDYPPAEDGGSALIFQEKDPLELELELKAKEEEEGEKKGKKKDEGKTKARKEPKKVGKKKEAEYEGWKMAPSNFITSLQEGNHKYKEIWAERQEEHNFMQKHDVELIKEEKRLEVETEIRIQVDELMREELKNLKLAVDREKSKKKGKSGKKKKGSGKKGKKKKEKDMTPDRTIESLYEELVTQQIIVPHPKVQLEEFIGDFCYLGTLLRHASIEPMPSLCDIRRVITLFGILPLGSQAVHEKAPLIKSILLAGPRGTGKKMLLHALCTETGANLFDLSATNLVGKYPGKDGLKMLMHLVGKVGRALQPSVIYIGDCERMAKRKIPKSDPTNPKRLAKEMPKFLKTVKPEDRLLLVGTSRCPYEGEMKPLSNLYQKIILIPRPDYTSRYLIWKKIIPAHGITLPAQFDLTSLAKVTDGFTPGDFVSALNSILTDHRKQSLNKRPLQAIELLTPLSAIDPVYKEQETVFKDWYAKTPLGKKRNKAAKQEMDTLLGKSDKKDSKGKKKKKKKK</sequence>
<feature type="compositionally biased region" description="Basic residues" evidence="1">
    <location>
        <begin position="817"/>
        <end position="827"/>
    </location>
</feature>
<evidence type="ECO:0000313" key="3">
    <source>
        <dbReference type="Proteomes" id="UP000515154"/>
    </source>
</evidence>